<evidence type="ECO:0000256" key="1">
    <source>
        <dbReference type="SAM" id="MobiDB-lite"/>
    </source>
</evidence>
<evidence type="ECO:0000313" key="3">
    <source>
        <dbReference type="Proteomes" id="UP000272942"/>
    </source>
</evidence>
<sequence>MWYCSDLSGTYFRAPLAVVNFFRKWLISCRIPCDLNYSCIPHHCSYANRPAANVHTQTSPAHQATAAEIGPDKYDSHSTPVDVGRWSRTDSHLASEIDFSLTAPNTFSDGLWLIDRSEGEVPCPIAPEAYERMTNNADLCLRTTASHLSASLTSGMDDDEQASGTSRLSDGEFPPPKPTTSSRPGPTNNPLLELMALQQSTYFHGSSLTNHERDQVQRIASDLRKAHKQAHQFDWLISLSGLGDRIPSRNMSNPISSCSVKSTDSDGHLSMENQKEQMVEHTGPRLTVRSDESGSSRESLSVGENPSIEDSGKPAASPEAPDQHKQSPTDTLEMVHAVDSDASTLNDPVYEDDYVTDSTA</sequence>
<keyword evidence="3" id="KW-1185">Reference proteome</keyword>
<gene>
    <name evidence="2" type="ORF">ECPE_LOCUS5610</name>
</gene>
<dbReference type="EMBL" id="UZAN01042485">
    <property type="protein sequence ID" value="VDP76032.1"/>
    <property type="molecule type" value="Genomic_DNA"/>
</dbReference>
<organism evidence="4">
    <name type="scientific">Echinostoma caproni</name>
    <dbReference type="NCBI Taxonomy" id="27848"/>
    <lineage>
        <taxon>Eukaryota</taxon>
        <taxon>Metazoa</taxon>
        <taxon>Spiralia</taxon>
        <taxon>Lophotrochozoa</taxon>
        <taxon>Platyhelminthes</taxon>
        <taxon>Trematoda</taxon>
        <taxon>Digenea</taxon>
        <taxon>Plagiorchiida</taxon>
        <taxon>Echinostomata</taxon>
        <taxon>Echinostomatoidea</taxon>
        <taxon>Echinostomatidae</taxon>
        <taxon>Echinostoma</taxon>
    </lineage>
</organism>
<feature type="compositionally biased region" description="Polar residues" evidence="1">
    <location>
        <begin position="249"/>
        <end position="262"/>
    </location>
</feature>
<proteinExistence type="predicted"/>
<accession>A0A183AF75</accession>
<evidence type="ECO:0000313" key="2">
    <source>
        <dbReference type="EMBL" id="VDP76032.1"/>
    </source>
</evidence>
<feature type="region of interest" description="Disordered" evidence="1">
    <location>
        <begin position="248"/>
        <end position="360"/>
    </location>
</feature>
<reference evidence="2 3" key="2">
    <citation type="submission" date="2018-11" db="EMBL/GenBank/DDBJ databases">
        <authorList>
            <consortium name="Pathogen Informatics"/>
        </authorList>
    </citation>
    <scope>NUCLEOTIDE SEQUENCE [LARGE SCALE GENOMIC DNA]</scope>
    <source>
        <strain evidence="2 3">Egypt</strain>
    </source>
</reference>
<dbReference type="OrthoDB" id="6288769at2759"/>
<dbReference type="Proteomes" id="UP000272942">
    <property type="component" value="Unassembled WGS sequence"/>
</dbReference>
<feature type="compositionally biased region" description="Acidic residues" evidence="1">
    <location>
        <begin position="349"/>
        <end position="360"/>
    </location>
</feature>
<feature type="region of interest" description="Disordered" evidence="1">
    <location>
        <begin position="152"/>
        <end position="190"/>
    </location>
</feature>
<name>A0A183AF75_9TREM</name>
<feature type="compositionally biased region" description="Basic and acidic residues" evidence="1">
    <location>
        <begin position="263"/>
        <end position="295"/>
    </location>
</feature>
<reference evidence="4" key="1">
    <citation type="submission" date="2016-06" db="UniProtKB">
        <authorList>
            <consortium name="WormBaseParasite"/>
        </authorList>
    </citation>
    <scope>IDENTIFICATION</scope>
</reference>
<dbReference type="AlphaFoldDB" id="A0A183AF75"/>
<feature type="compositionally biased region" description="Polar residues" evidence="1">
    <location>
        <begin position="179"/>
        <end position="190"/>
    </location>
</feature>
<protein>
    <submittedName>
        <fullName evidence="2 4">Uncharacterized protein</fullName>
    </submittedName>
</protein>
<dbReference type="WBParaSite" id="ECPE_0000562301-mRNA-1">
    <property type="protein sequence ID" value="ECPE_0000562301-mRNA-1"/>
    <property type="gene ID" value="ECPE_0000562301"/>
</dbReference>
<evidence type="ECO:0000313" key="4">
    <source>
        <dbReference type="WBParaSite" id="ECPE_0000562301-mRNA-1"/>
    </source>
</evidence>